<gene>
    <name evidence="2" type="ORF">BKP35_13720</name>
</gene>
<dbReference type="RefSeq" id="WP_071313930.1">
    <property type="nucleotide sequence ID" value="NZ_MLQQ01000040.1"/>
</dbReference>
<proteinExistence type="predicted"/>
<reference evidence="2 3" key="1">
    <citation type="submission" date="2016-10" db="EMBL/GenBank/DDBJ databases">
        <title>Draft genome sequences of four alkaliphilic bacteria belonging to the Anaerobacillus genus.</title>
        <authorList>
            <person name="Bassil N.M."/>
            <person name="Lloyd J.R."/>
        </authorList>
    </citation>
    <scope>NUCLEOTIDE SEQUENCE [LARGE SCALE GENOMIC DNA]</scope>
    <source>
        <strain evidence="2 3">DSM 15340</strain>
    </source>
</reference>
<keyword evidence="3" id="KW-1185">Reference proteome</keyword>
<sequence length="111" mass="12387">MITCELKRVGSDNLIVVSGGTKPHIGAVVIATYEENEVNVVSYGFPHHKEEGLFIDLAKVWCNTFQKTTVITGGIHIDNATKDQIEELVNETWDKFFHLMADQKAVNVQTV</sequence>
<protein>
    <recommendedName>
        <fullName evidence="1">Prenylated flavin chaperone LpdD-like domain-containing protein</fullName>
    </recommendedName>
</protein>
<feature type="domain" description="Prenylated flavin chaperone LpdD-like" evidence="1">
    <location>
        <begin position="2"/>
        <end position="96"/>
    </location>
</feature>
<organism evidence="2 3">
    <name type="scientific">Anaerobacillus arseniciselenatis</name>
    <dbReference type="NCBI Taxonomy" id="85682"/>
    <lineage>
        <taxon>Bacteria</taxon>
        <taxon>Bacillati</taxon>
        <taxon>Bacillota</taxon>
        <taxon>Bacilli</taxon>
        <taxon>Bacillales</taxon>
        <taxon>Bacillaceae</taxon>
        <taxon>Anaerobacillus</taxon>
    </lineage>
</organism>
<dbReference type="AlphaFoldDB" id="A0A1S2LCS6"/>
<dbReference type="EMBL" id="MLQQ01000040">
    <property type="protein sequence ID" value="OIJ10166.1"/>
    <property type="molecule type" value="Genomic_DNA"/>
</dbReference>
<dbReference type="InterPro" id="IPR048844">
    <property type="entry name" value="LpdD_chaperone-like"/>
</dbReference>
<evidence type="ECO:0000259" key="1">
    <source>
        <dbReference type="Pfam" id="PF21758"/>
    </source>
</evidence>
<comment type="caution">
    <text evidence="2">The sequence shown here is derived from an EMBL/GenBank/DDBJ whole genome shotgun (WGS) entry which is preliminary data.</text>
</comment>
<accession>A0A1S2LCS6</accession>
<evidence type="ECO:0000313" key="2">
    <source>
        <dbReference type="EMBL" id="OIJ10166.1"/>
    </source>
</evidence>
<evidence type="ECO:0000313" key="3">
    <source>
        <dbReference type="Proteomes" id="UP000180098"/>
    </source>
</evidence>
<dbReference type="OrthoDB" id="2474789at2"/>
<dbReference type="Proteomes" id="UP000180098">
    <property type="component" value="Unassembled WGS sequence"/>
</dbReference>
<dbReference type="Pfam" id="PF21758">
    <property type="entry name" value="PAC_bac"/>
    <property type="match status" value="1"/>
</dbReference>
<name>A0A1S2LCS6_9BACI</name>